<reference evidence="9 10" key="1">
    <citation type="journal article" date="2024" name="G3 (Bethesda)">
        <title>Genome assembly of Hibiscus sabdariffa L. provides insights into metabolisms of medicinal natural products.</title>
        <authorList>
            <person name="Kim T."/>
        </authorList>
    </citation>
    <scope>NUCLEOTIDE SEQUENCE [LARGE SCALE GENOMIC DNA]</scope>
    <source>
        <strain evidence="9">TK-2024</strain>
        <tissue evidence="9">Old leaves</tissue>
    </source>
</reference>
<dbReference type="PANTHER" id="PTHR36016:SF10">
    <property type="entry name" value="CLAVATA3_ESR (CLE)-RELATED PROTEIN 6-LIKE"/>
    <property type="match status" value="1"/>
</dbReference>
<evidence type="ECO:0000313" key="10">
    <source>
        <dbReference type="Proteomes" id="UP001396334"/>
    </source>
</evidence>
<keyword evidence="10" id="KW-1185">Reference proteome</keyword>
<dbReference type="InterPro" id="IPR039617">
    <property type="entry name" value="CLAVATA3-CLE"/>
</dbReference>
<keyword evidence="8" id="KW-1133">Transmembrane helix</keyword>
<keyword evidence="7" id="KW-0379">Hydroxylation</keyword>
<evidence type="ECO:0000313" key="9">
    <source>
        <dbReference type="EMBL" id="KAK9025667.1"/>
    </source>
</evidence>
<dbReference type="PANTHER" id="PTHR36016">
    <property type="entry name" value="CLAVATA3/ESR (CLE)-RELATED PROTEIN 7"/>
    <property type="match status" value="1"/>
</dbReference>
<gene>
    <name evidence="9" type="ORF">V6N11_038526</name>
</gene>
<evidence type="ECO:0000256" key="3">
    <source>
        <dbReference type="ARBA" id="ARBA00022525"/>
    </source>
</evidence>
<accession>A0ABR2SKI5</accession>
<evidence type="ECO:0000256" key="8">
    <source>
        <dbReference type="SAM" id="Phobius"/>
    </source>
</evidence>
<keyword evidence="5" id="KW-0221">Differentiation</keyword>
<evidence type="ECO:0000256" key="1">
    <source>
        <dbReference type="ARBA" id="ARBA00004239"/>
    </source>
</evidence>
<name>A0ABR2SKI5_9ROSI</name>
<dbReference type="Proteomes" id="UP001396334">
    <property type="component" value="Unassembled WGS sequence"/>
</dbReference>
<comment type="similarity">
    <text evidence="2">Belongs to the CLV3/ESR signal peptide family.</text>
</comment>
<evidence type="ECO:0000256" key="5">
    <source>
        <dbReference type="ARBA" id="ARBA00022782"/>
    </source>
</evidence>
<feature type="transmembrane region" description="Helical" evidence="8">
    <location>
        <begin position="36"/>
        <end position="55"/>
    </location>
</feature>
<keyword evidence="3" id="KW-0964">Secreted</keyword>
<dbReference type="EMBL" id="JBBPBN010000013">
    <property type="protein sequence ID" value="KAK9025667.1"/>
    <property type="molecule type" value="Genomic_DNA"/>
</dbReference>
<evidence type="ECO:0000256" key="7">
    <source>
        <dbReference type="ARBA" id="ARBA00023278"/>
    </source>
</evidence>
<evidence type="ECO:0000256" key="4">
    <source>
        <dbReference type="ARBA" id="ARBA00022729"/>
    </source>
</evidence>
<keyword evidence="4" id="KW-0732">Signal</keyword>
<keyword evidence="8" id="KW-0472">Membrane</keyword>
<feature type="transmembrane region" description="Helical" evidence="8">
    <location>
        <begin position="6"/>
        <end position="29"/>
    </location>
</feature>
<protein>
    <submittedName>
        <fullName evidence="9">Uncharacterized protein</fullName>
    </submittedName>
</protein>
<organism evidence="9 10">
    <name type="scientific">Hibiscus sabdariffa</name>
    <name type="common">roselle</name>
    <dbReference type="NCBI Taxonomy" id="183260"/>
    <lineage>
        <taxon>Eukaryota</taxon>
        <taxon>Viridiplantae</taxon>
        <taxon>Streptophyta</taxon>
        <taxon>Embryophyta</taxon>
        <taxon>Tracheophyta</taxon>
        <taxon>Spermatophyta</taxon>
        <taxon>Magnoliopsida</taxon>
        <taxon>eudicotyledons</taxon>
        <taxon>Gunneridae</taxon>
        <taxon>Pentapetalae</taxon>
        <taxon>rosids</taxon>
        <taxon>malvids</taxon>
        <taxon>Malvales</taxon>
        <taxon>Malvaceae</taxon>
        <taxon>Malvoideae</taxon>
        <taxon>Hibiscus</taxon>
    </lineage>
</organism>
<evidence type="ECO:0000256" key="6">
    <source>
        <dbReference type="ARBA" id="ARBA00023180"/>
    </source>
</evidence>
<comment type="caution">
    <text evidence="9">The sequence shown here is derived from an EMBL/GenBank/DDBJ whole genome shotgun (WGS) entry which is preliminary data.</text>
</comment>
<proteinExistence type="inferred from homology"/>
<comment type="subcellular location">
    <subcellularLocation>
        <location evidence="1">Secreted</location>
        <location evidence="1">Extracellular space</location>
    </subcellularLocation>
</comment>
<keyword evidence="8" id="KW-0812">Transmembrane</keyword>
<sequence length="114" mass="12963">MLMESCPIASLVDLLLYISLLVSLLFCIYKRTMAKAFISRLVLLFITIVLMLVMVQPEARSYDHGKPIVAEKIDSMTMLEKLGYDLSKIEYYRRMLSGSPERISPGGPDPEHHV</sequence>
<evidence type="ECO:0000256" key="2">
    <source>
        <dbReference type="ARBA" id="ARBA00005416"/>
    </source>
</evidence>
<keyword evidence="6" id="KW-0325">Glycoprotein</keyword>